<dbReference type="Gene3D" id="2.40.37.20">
    <property type="entry name" value="D-serine dehydratase-like domain"/>
    <property type="match status" value="1"/>
</dbReference>
<dbReference type="SUPFAM" id="SSF51419">
    <property type="entry name" value="PLP-binding barrel"/>
    <property type="match status" value="1"/>
</dbReference>
<dbReference type="InterPro" id="IPR026956">
    <property type="entry name" value="D-ser_dehydrat-like_dom"/>
</dbReference>
<dbReference type="Pfam" id="PF01168">
    <property type="entry name" value="Ala_racemase_N"/>
    <property type="match status" value="1"/>
</dbReference>
<evidence type="ECO:0000313" key="5">
    <source>
        <dbReference type="Proteomes" id="UP000245469"/>
    </source>
</evidence>
<dbReference type="InterPro" id="IPR051466">
    <property type="entry name" value="D-amino_acid_metab_enzyme"/>
</dbReference>
<accession>A0A316A8U3</accession>
<dbReference type="EMBL" id="QGDQ01000010">
    <property type="protein sequence ID" value="PWJ53859.1"/>
    <property type="molecule type" value="Genomic_DNA"/>
</dbReference>
<evidence type="ECO:0000256" key="1">
    <source>
        <dbReference type="ARBA" id="ARBA00005323"/>
    </source>
</evidence>
<name>A0A316A8U3_9ACTN</name>
<dbReference type="Gene3D" id="3.20.20.10">
    <property type="entry name" value="Alanine racemase"/>
    <property type="match status" value="1"/>
</dbReference>
<dbReference type="Proteomes" id="UP000245469">
    <property type="component" value="Unassembled WGS sequence"/>
</dbReference>
<dbReference type="InterPro" id="IPR042208">
    <property type="entry name" value="D-ser_dehydrat-like_sf"/>
</dbReference>
<protein>
    <submittedName>
        <fullName evidence="4">D-serine deaminase-like pyridoxal phosphate-dependent protein</fullName>
    </submittedName>
</protein>
<dbReference type="Pfam" id="PF14031">
    <property type="entry name" value="D-ser_dehydrat"/>
    <property type="match status" value="1"/>
</dbReference>
<evidence type="ECO:0000256" key="2">
    <source>
        <dbReference type="ARBA" id="ARBA00023239"/>
    </source>
</evidence>
<evidence type="ECO:0000313" key="4">
    <source>
        <dbReference type="EMBL" id="PWJ53859.1"/>
    </source>
</evidence>
<comment type="caution">
    <text evidence="4">The sequence shown here is derived from an EMBL/GenBank/DDBJ whole genome shotgun (WGS) entry which is preliminary data.</text>
</comment>
<dbReference type="GO" id="GO:0036088">
    <property type="term" value="P:D-serine catabolic process"/>
    <property type="evidence" value="ECO:0007669"/>
    <property type="project" value="TreeGrafter"/>
</dbReference>
<dbReference type="PANTHER" id="PTHR28004">
    <property type="entry name" value="ZGC:162816-RELATED"/>
    <property type="match status" value="1"/>
</dbReference>
<gene>
    <name evidence="4" type="ORF">BXY45_110102</name>
</gene>
<feature type="domain" description="D-serine dehydratase-like" evidence="3">
    <location>
        <begin position="212"/>
        <end position="304"/>
    </location>
</feature>
<reference evidence="4 5" key="1">
    <citation type="submission" date="2018-03" db="EMBL/GenBank/DDBJ databases">
        <title>Genomic Encyclopedia of Archaeal and Bacterial Type Strains, Phase II (KMG-II): from individual species to whole genera.</title>
        <authorList>
            <person name="Goeker M."/>
        </authorList>
    </citation>
    <scope>NUCLEOTIDE SEQUENCE [LARGE SCALE GENOMIC DNA]</scope>
    <source>
        <strain evidence="4 5">DSM 44889</strain>
    </source>
</reference>
<dbReference type="PANTHER" id="PTHR28004:SF2">
    <property type="entry name" value="D-SERINE DEHYDRATASE"/>
    <property type="match status" value="1"/>
</dbReference>
<dbReference type="AlphaFoldDB" id="A0A316A8U3"/>
<dbReference type="GO" id="GO:0008721">
    <property type="term" value="F:D-serine ammonia-lyase activity"/>
    <property type="evidence" value="ECO:0007669"/>
    <property type="project" value="TreeGrafter"/>
</dbReference>
<dbReference type="InterPro" id="IPR029066">
    <property type="entry name" value="PLP-binding_barrel"/>
</dbReference>
<organism evidence="4 5">
    <name type="scientific">Quadrisphaera granulorum</name>
    <dbReference type="NCBI Taxonomy" id="317664"/>
    <lineage>
        <taxon>Bacteria</taxon>
        <taxon>Bacillati</taxon>
        <taxon>Actinomycetota</taxon>
        <taxon>Actinomycetes</taxon>
        <taxon>Kineosporiales</taxon>
        <taxon>Kineosporiaceae</taxon>
        <taxon>Quadrisphaera</taxon>
    </lineage>
</organism>
<sequence>MRPHAKTHKCLQLAQRQLAAGAVGLTVATVSEAEIFAAAGFDDLFIAYPLWASASRGRRLRAVAERASLRVGVDTAEGARALGAALAGTAAQVLVEVDSGHHRSGVEPGAAAEVALAAARVGLRVAGVFTFPGHGYSPGARAQAAADEAVALSLAVDGLRRAGLTVAVVSGGSTPTAASADPGALTEVRPGVYLFNDAQQAELGTCDWGDVALWAHSTVVSRRGQRIVLDAGSKVLGGDQPGWVSGGGRLLDHLDARIVALSEHHATAQFPDGAVVPAVGDVVRVVPNHVCVAVNLADELVAVAGGSIVDRWPVAARGANT</sequence>
<dbReference type="SMART" id="SM01119">
    <property type="entry name" value="D-ser_dehydrat"/>
    <property type="match status" value="1"/>
</dbReference>
<keyword evidence="5" id="KW-1185">Reference proteome</keyword>
<evidence type="ECO:0000259" key="3">
    <source>
        <dbReference type="SMART" id="SM01119"/>
    </source>
</evidence>
<proteinExistence type="inferred from homology"/>
<keyword evidence="2" id="KW-0456">Lyase</keyword>
<comment type="similarity">
    <text evidence="1">Belongs to the DSD1 family.</text>
</comment>
<dbReference type="InterPro" id="IPR001608">
    <property type="entry name" value="Ala_racemase_N"/>
</dbReference>